<evidence type="ECO:0000256" key="6">
    <source>
        <dbReference type="ARBA" id="ARBA00023319"/>
    </source>
</evidence>
<dbReference type="GO" id="GO:0009897">
    <property type="term" value="C:external side of plasma membrane"/>
    <property type="evidence" value="ECO:0007669"/>
    <property type="project" value="TreeGrafter"/>
</dbReference>
<proteinExistence type="predicted"/>
<dbReference type="PANTHER" id="PTHR24100">
    <property type="entry name" value="BUTYROPHILIN"/>
    <property type="match status" value="1"/>
</dbReference>
<dbReference type="GO" id="GO:0050852">
    <property type="term" value="P:T cell receptor signaling pathway"/>
    <property type="evidence" value="ECO:0007669"/>
    <property type="project" value="TreeGrafter"/>
</dbReference>
<dbReference type="GO" id="GO:1903037">
    <property type="term" value="P:regulation of leukocyte cell-cell adhesion"/>
    <property type="evidence" value="ECO:0007669"/>
    <property type="project" value="UniProtKB-ARBA"/>
</dbReference>
<keyword evidence="5" id="KW-0325">Glycoprotein</keyword>
<evidence type="ECO:0000256" key="1">
    <source>
        <dbReference type="ARBA" id="ARBA00004370"/>
    </source>
</evidence>
<name>A0A7J5ZR74_AMEME</name>
<sequence length="170" mass="19349">MGSAKSRFKLIGPSGTEWYNPSAVTLSCRLSPEISAVNMEIRWFKGTDCVCVYKNRHVTKGRGYAGRVSLFTQELENANVSLQLRDYTGSDSGHYLCQVIDGDITEEITVMIESTKWWLFSENYISVCHRARKWTKVERMKMEYSALCIAPLAWVSKELDFTLMVAADIL</sequence>
<dbReference type="InterPro" id="IPR013783">
    <property type="entry name" value="Ig-like_fold"/>
</dbReference>
<dbReference type="GO" id="GO:0050863">
    <property type="term" value="P:regulation of T cell activation"/>
    <property type="evidence" value="ECO:0007669"/>
    <property type="project" value="UniProtKB-ARBA"/>
</dbReference>
<dbReference type="FunFam" id="2.60.40.10:FF:000142">
    <property type="entry name" value="V-set domain-containing T-cell activation inhibitor 1"/>
    <property type="match status" value="1"/>
</dbReference>
<keyword evidence="3" id="KW-0472">Membrane</keyword>
<dbReference type="InterPro" id="IPR007110">
    <property type="entry name" value="Ig-like_dom"/>
</dbReference>
<dbReference type="AlphaFoldDB" id="A0A7J5ZR74"/>
<dbReference type="GO" id="GO:0001817">
    <property type="term" value="P:regulation of cytokine production"/>
    <property type="evidence" value="ECO:0007669"/>
    <property type="project" value="TreeGrafter"/>
</dbReference>
<comment type="caution">
    <text evidence="8">The sequence shown here is derived from an EMBL/GenBank/DDBJ whole genome shotgun (WGS) entry which is preliminary data.</text>
</comment>
<feature type="domain" description="Ig-like" evidence="7">
    <location>
        <begin position="22"/>
        <end position="109"/>
    </location>
</feature>
<accession>A0A7J5ZR74</accession>
<dbReference type="SUPFAM" id="SSF48726">
    <property type="entry name" value="Immunoglobulin"/>
    <property type="match status" value="1"/>
</dbReference>
<dbReference type="InterPro" id="IPR013106">
    <property type="entry name" value="Ig_V-set"/>
</dbReference>
<evidence type="ECO:0000256" key="3">
    <source>
        <dbReference type="ARBA" id="ARBA00023136"/>
    </source>
</evidence>
<keyword evidence="4" id="KW-1015">Disulfide bond</keyword>
<evidence type="ECO:0000313" key="8">
    <source>
        <dbReference type="EMBL" id="KAF4073152.1"/>
    </source>
</evidence>
<keyword evidence="2" id="KW-0732">Signal</keyword>
<dbReference type="EMBL" id="JAAGNN010000024">
    <property type="protein sequence ID" value="KAF4073152.1"/>
    <property type="molecule type" value="Genomic_DNA"/>
</dbReference>
<organism evidence="8 9">
    <name type="scientific">Ameiurus melas</name>
    <name type="common">Black bullhead</name>
    <name type="synonym">Silurus melas</name>
    <dbReference type="NCBI Taxonomy" id="219545"/>
    <lineage>
        <taxon>Eukaryota</taxon>
        <taxon>Metazoa</taxon>
        <taxon>Chordata</taxon>
        <taxon>Craniata</taxon>
        <taxon>Vertebrata</taxon>
        <taxon>Euteleostomi</taxon>
        <taxon>Actinopterygii</taxon>
        <taxon>Neopterygii</taxon>
        <taxon>Teleostei</taxon>
        <taxon>Ostariophysi</taxon>
        <taxon>Siluriformes</taxon>
        <taxon>Ictaluridae</taxon>
        <taxon>Ameiurus</taxon>
    </lineage>
</organism>
<evidence type="ECO:0000256" key="5">
    <source>
        <dbReference type="ARBA" id="ARBA00023180"/>
    </source>
</evidence>
<dbReference type="PROSITE" id="PS51257">
    <property type="entry name" value="PROKAR_LIPOPROTEIN"/>
    <property type="match status" value="1"/>
</dbReference>
<dbReference type="PANTHER" id="PTHR24100:SF130">
    <property type="entry name" value="BUTYROPHILIN-LIKE PROTEIN 9"/>
    <property type="match status" value="1"/>
</dbReference>
<dbReference type="PROSITE" id="PS50835">
    <property type="entry name" value="IG_LIKE"/>
    <property type="match status" value="1"/>
</dbReference>
<evidence type="ECO:0000256" key="4">
    <source>
        <dbReference type="ARBA" id="ARBA00023157"/>
    </source>
</evidence>
<gene>
    <name evidence="8" type="ORF">AMELA_G00255600</name>
</gene>
<dbReference type="Gene3D" id="2.60.40.10">
    <property type="entry name" value="Immunoglobulins"/>
    <property type="match status" value="1"/>
</dbReference>
<evidence type="ECO:0000256" key="2">
    <source>
        <dbReference type="ARBA" id="ARBA00022729"/>
    </source>
</evidence>
<evidence type="ECO:0000259" key="7">
    <source>
        <dbReference type="PROSITE" id="PS50835"/>
    </source>
</evidence>
<dbReference type="InterPro" id="IPR036179">
    <property type="entry name" value="Ig-like_dom_sf"/>
</dbReference>
<dbReference type="Pfam" id="PF07686">
    <property type="entry name" value="V-set"/>
    <property type="match status" value="1"/>
</dbReference>
<keyword evidence="9" id="KW-1185">Reference proteome</keyword>
<protein>
    <recommendedName>
        <fullName evidence="7">Ig-like domain-containing protein</fullName>
    </recommendedName>
</protein>
<dbReference type="Proteomes" id="UP000593565">
    <property type="component" value="Unassembled WGS sequence"/>
</dbReference>
<evidence type="ECO:0000313" key="9">
    <source>
        <dbReference type="Proteomes" id="UP000593565"/>
    </source>
</evidence>
<dbReference type="GO" id="GO:0005102">
    <property type="term" value="F:signaling receptor binding"/>
    <property type="evidence" value="ECO:0007669"/>
    <property type="project" value="TreeGrafter"/>
</dbReference>
<keyword evidence="6" id="KW-0393">Immunoglobulin domain</keyword>
<comment type="subcellular location">
    <subcellularLocation>
        <location evidence="1">Membrane</location>
    </subcellularLocation>
</comment>
<dbReference type="InterPro" id="IPR050504">
    <property type="entry name" value="IgSF_BTN/MOG"/>
</dbReference>
<reference evidence="8 9" key="1">
    <citation type="submission" date="2020-02" db="EMBL/GenBank/DDBJ databases">
        <title>A chromosome-scale genome assembly of the black bullhead catfish (Ameiurus melas).</title>
        <authorList>
            <person name="Wen M."/>
            <person name="Zham M."/>
            <person name="Cabau C."/>
            <person name="Klopp C."/>
            <person name="Donnadieu C."/>
            <person name="Roques C."/>
            <person name="Bouchez O."/>
            <person name="Lampietro C."/>
            <person name="Jouanno E."/>
            <person name="Herpin A."/>
            <person name="Louis A."/>
            <person name="Berthelot C."/>
            <person name="Parey E."/>
            <person name="Roest-Crollius H."/>
            <person name="Braasch I."/>
            <person name="Postlethwait J."/>
            <person name="Robinson-Rechavi M."/>
            <person name="Echchiki A."/>
            <person name="Begum T."/>
            <person name="Montfort J."/>
            <person name="Schartl M."/>
            <person name="Bobe J."/>
            <person name="Guiguen Y."/>
        </authorList>
    </citation>
    <scope>NUCLEOTIDE SEQUENCE [LARGE SCALE GENOMIC DNA]</scope>
    <source>
        <strain evidence="8">M_S1</strain>
        <tissue evidence="8">Blood</tissue>
    </source>
</reference>